<name>A0A094LS34_9GAMM</name>
<evidence type="ECO:0000313" key="3">
    <source>
        <dbReference type="EMBL" id="KFZ38003.1"/>
    </source>
</evidence>
<reference evidence="3 4" key="1">
    <citation type="submission" date="2014-06" db="EMBL/GenBank/DDBJ databases">
        <title>Shewanella sp. YQH10.</title>
        <authorList>
            <person name="Liu Y."/>
            <person name="Zeng R."/>
        </authorList>
    </citation>
    <scope>NUCLEOTIDE SEQUENCE [LARGE SCALE GENOMIC DNA]</scope>
    <source>
        <strain evidence="3 4">YQH10</strain>
    </source>
</reference>
<comment type="similarity">
    <text evidence="1 2">Belongs to the UPF0145 family.</text>
</comment>
<dbReference type="STRING" id="1515746.HR45_05685"/>
<evidence type="ECO:0000256" key="1">
    <source>
        <dbReference type="ARBA" id="ARBA00010751"/>
    </source>
</evidence>
<dbReference type="eggNOG" id="COG0393">
    <property type="taxonomic scope" value="Bacteria"/>
</dbReference>
<dbReference type="InterPro" id="IPR035439">
    <property type="entry name" value="UPF0145_dom_sf"/>
</dbReference>
<sequence>MKLSTTADIAGFEVSETLGVVTGNVVRSKHIGRDIMAGLKTIIGGEIAGYTEMLTEARQIAIERMLENAAALGADAVVNVRFTTSAIMQGMSEMLAYGTAVTLVRH</sequence>
<dbReference type="RefSeq" id="WP_037440593.1">
    <property type="nucleotide sequence ID" value="NZ_JPEO01000003.1"/>
</dbReference>
<dbReference type="Gene3D" id="3.30.110.70">
    <property type="entry name" value="Hypothetical protein apc22750. Chain B"/>
    <property type="match status" value="1"/>
</dbReference>
<dbReference type="Pfam" id="PF01906">
    <property type="entry name" value="YbjQ_1"/>
    <property type="match status" value="1"/>
</dbReference>
<accession>A0A094LS34</accession>
<dbReference type="PANTHER" id="PTHR34068">
    <property type="entry name" value="UPF0145 PROTEIN YBJQ"/>
    <property type="match status" value="1"/>
</dbReference>
<protein>
    <recommendedName>
        <fullName evidence="2">UPF0145 protein HR45_05685</fullName>
    </recommendedName>
</protein>
<comment type="caution">
    <text evidence="3">The sequence shown here is derived from an EMBL/GenBank/DDBJ whole genome shotgun (WGS) entry which is preliminary data.</text>
</comment>
<gene>
    <name evidence="3" type="ORF">HR45_05685</name>
</gene>
<dbReference type="InterPro" id="IPR002765">
    <property type="entry name" value="UPF0145_YbjQ-like"/>
</dbReference>
<dbReference type="AlphaFoldDB" id="A0A094LS34"/>
<dbReference type="HAMAP" id="MF_00338">
    <property type="entry name" value="UPF0145"/>
    <property type="match status" value="1"/>
</dbReference>
<evidence type="ECO:0000256" key="2">
    <source>
        <dbReference type="HAMAP-Rule" id="MF_00338"/>
    </source>
</evidence>
<keyword evidence="4" id="KW-1185">Reference proteome</keyword>
<dbReference type="OrthoDB" id="9796448at2"/>
<dbReference type="PANTHER" id="PTHR34068:SF2">
    <property type="entry name" value="UPF0145 PROTEIN SCO3412"/>
    <property type="match status" value="1"/>
</dbReference>
<dbReference type="EMBL" id="JPEO01000003">
    <property type="protein sequence ID" value="KFZ38003.1"/>
    <property type="molecule type" value="Genomic_DNA"/>
</dbReference>
<evidence type="ECO:0000313" key="4">
    <source>
        <dbReference type="Proteomes" id="UP000029264"/>
    </source>
</evidence>
<organism evidence="3 4">
    <name type="scientific">Shewanella mangrovi</name>
    <dbReference type="NCBI Taxonomy" id="1515746"/>
    <lineage>
        <taxon>Bacteria</taxon>
        <taxon>Pseudomonadati</taxon>
        <taxon>Pseudomonadota</taxon>
        <taxon>Gammaproteobacteria</taxon>
        <taxon>Alteromonadales</taxon>
        <taxon>Shewanellaceae</taxon>
        <taxon>Shewanella</taxon>
    </lineage>
</organism>
<dbReference type="SUPFAM" id="SSF117782">
    <property type="entry name" value="YbjQ-like"/>
    <property type="match status" value="1"/>
</dbReference>
<dbReference type="Proteomes" id="UP000029264">
    <property type="component" value="Unassembled WGS sequence"/>
</dbReference>
<proteinExistence type="inferred from homology"/>